<evidence type="ECO:0000313" key="2">
    <source>
        <dbReference type="EMBL" id="ARF70113.1"/>
    </source>
</evidence>
<keyword evidence="1" id="KW-0472">Membrane</keyword>
<dbReference type="Proteomes" id="UP000192727">
    <property type="component" value="Chromosome"/>
</dbReference>
<evidence type="ECO:0000256" key="1">
    <source>
        <dbReference type="SAM" id="Phobius"/>
    </source>
</evidence>
<sequence length="85" mass="9930">MNILKKYELTILQLVPLIILSSPITSNFSRSIPIYVSVVLFITALNVYMETLLNKRHTREQKAVWFLATFPFNFCIVLLYMIYLG</sequence>
<keyword evidence="1" id="KW-1133">Transmembrane helix</keyword>
<keyword evidence="1" id="KW-0812">Transmembrane</keyword>
<feature type="transmembrane region" description="Helical" evidence="1">
    <location>
        <begin position="63"/>
        <end position="83"/>
    </location>
</feature>
<evidence type="ECO:0000313" key="3">
    <source>
        <dbReference type="Proteomes" id="UP000192727"/>
    </source>
</evidence>
<dbReference type="AlphaFoldDB" id="A0A1V0UY71"/>
<protein>
    <submittedName>
        <fullName evidence="2">Uncharacterized protein</fullName>
    </submittedName>
</protein>
<accession>A0A1V0UY71</accession>
<gene>
    <name evidence="2" type="ORF">B7C51_23090</name>
</gene>
<reference evidence="2 3" key="1">
    <citation type="submission" date="2017-03" db="EMBL/GenBank/DDBJ databases">
        <title>Paenibacillus larvae genome sequencing.</title>
        <authorList>
            <person name="Dingman D.W."/>
        </authorList>
    </citation>
    <scope>NUCLEOTIDE SEQUENCE [LARGE SCALE GENOMIC DNA]</scope>
    <source>
        <strain evidence="2 3">SAG 10367</strain>
    </source>
</reference>
<dbReference type="EMBL" id="CP020557">
    <property type="protein sequence ID" value="ARF70113.1"/>
    <property type="molecule type" value="Genomic_DNA"/>
</dbReference>
<name>A0A1V0UY71_9BACL</name>
<organism evidence="2 3">
    <name type="scientific">Paenibacillus larvae subsp. pulvifaciens</name>
    <dbReference type="NCBI Taxonomy" id="1477"/>
    <lineage>
        <taxon>Bacteria</taxon>
        <taxon>Bacillati</taxon>
        <taxon>Bacillota</taxon>
        <taxon>Bacilli</taxon>
        <taxon>Bacillales</taxon>
        <taxon>Paenibacillaceae</taxon>
        <taxon>Paenibacillus</taxon>
    </lineage>
</organism>
<feature type="transmembrane region" description="Helical" evidence="1">
    <location>
        <begin position="32"/>
        <end position="51"/>
    </location>
</feature>
<proteinExistence type="predicted"/>